<sequence length="53" mass="5723">SSEPSKRAQSRCSDCGQYVKLMDQLDHAQICSTTTPTSSKNLVVEDDSSDTDG</sequence>
<feature type="compositionally biased region" description="Acidic residues" evidence="1">
    <location>
        <begin position="44"/>
        <end position="53"/>
    </location>
</feature>
<gene>
    <name evidence="2" type="ORF">M9458_030553</name>
</gene>
<evidence type="ECO:0000313" key="2">
    <source>
        <dbReference type="EMBL" id="KAL0174585.1"/>
    </source>
</evidence>
<evidence type="ECO:0000313" key="3">
    <source>
        <dbReference type="Proteomes" id="UP001529510"/>
    </source>
</evidence>
<feature type="non-terminal residue" evidence="2">
    <location>
        <position position="1"/>
    </location>
</feature>
<evidence type="ECO:0000256" key="1">
    <source>
        <dbReference type="SAM" id="MobiDB-lite"/>
    </source>
</evidence>
<name>A0ABD0PKM5_CIRMR</name>
<keyword evidence="3" id="KW-1185">Reference proteome</keyword>
<dbReference type="Proteomes" id="UP001529510">
    <property type="component" value="Unassembled WGS sequence"/>
</dbReference>
<dbReference type="EMBL" id="JAMKFB020000015">
    <property type="protein sequence ID" value="KAL0174585.1"/>
    <property type="molecule type" value="Genomic_DNA"/>
</dbReference>
<protein>
    <submittedName>
        <fullName evidence="2">Uncharacterized protein</fullName>
    </submittedName>
</protein>
<reference evidence="2 3" key="1">
    <citation type="submission" date="2024-05" db="EMBL/GenBank/DDBJ databases">
        <title>Genome sequencing and assembly of Indian major carp, Cirrhinus mrigala (Hamilton, 1822).</title>
        <authorList>
            <person name="Mohindra V."/>
            <person name="Chowdhury L.M."/>
            <person name="Lal K."/>
            <person name="Jena J.K."/>
        </authorList>
    </citation>
    <scope>NUCLEOTIDE SEQUENCE [LARGE SCALE GENOMIC DNA]</scope>
    <source>
        <strain evidence="2">CM1030</strain>
        <tissue evidence="2">Blood</tissue>
    </source>
</reference>
<organism evidence="2 3">
    <name type="scientific">Cirrhinus mrigala</name>
    <name type="common">Mrigala</name>
    <dbReference type="NCBI Taxonomy" id="683832"/>
    <lineage>
        <taxon>Eukaryota</taxon>
        <taxon>Metazoa</taxon>
        <taxon>Chordata</taxon>
        <taxon>Craniata</taxon>
        <taxon>Vertebrata</taxon>
        <taxon>Euteleostomi</taxon>
        <taxon>Actinopterygii</taxon>
        <taxon>Neopterygii</taxon>
        <taxon>Teleostei</taxon>
        <taxon>Ostariophysi</taxon>
        <taxon>Cypriniformes</taxon>
        <taxon>Cyprinidae</taxon>
        <taxon>Labeoninae</taxon>
        <taxon>Labeonini</taxon>
        <taxon>Cirrhinus</taxon>
    </lineage>
</organism>
<comment type="caution">
    <text evidence="2">The sequence shown here is derived from an EMBL/GenBank/DDBJ whole genome shotgun (WGS) entry which is preliminary data.</text>
</comment>
<feature type="region of interest" description="Disordered" evidence="1">
    <location>
        <begin position="33"/>
        <end position="53"/>
    </location>
</feature>
<proteinExistence type="predicted"/>
<dbReference type="AlphaFoldDB" id="A0ABD0PKM5"/>
<accession>A0ABD0PKM5</accession>